<name>A0A915DW10_9BILA</name>
<keyword evidence="1" id="KW-0547">Nucleotide-binding</keyword>
<dbReference type="WBParaSite" id="jg23359">
    <property type="protein sequence ID" value="jg23359"/>
    <property type="gene ID" value="jg23359"/>
</dbReference>
<keyword evidence="1" id="KW-0067">ATP-binding</keyword>
<feature type="binding site" evidence="1">
    <location>
        <position position="70"/>
    </location>
    <ligand>
        <name>ATP</name>
        <dbReference type="ChEBI" id="CHEBI:30616"/>
    </ligand>
</feature>
<protein>
    <submittedName>
        <fullName evidence="3">Protein kinase domain-containing protein</fullName>
    </submittedName>
</protein>
<sequence length="125" mass="14056">MVDNPLNLFYYLRGFTGTPTDLNYLLHACGQTRVQSWEGFLPTKTCKKLGEGAYGEVFQSSINGVPVALKFRFICSRVEKSLRRRLCISDMPDGSTATESSEVPACRDSSVWFRSQPQVRAPLRT</sequence>
<dbReference type="InterPro" id="IPR017441">
    <property type="entry name" value="Protein_kinase_ATP_BS"/>
</dbReference>
<proteinExistence type="predicted"/>
<evidence type="ECO:0000313" key="2">
    <source>
        <dbReference type="Proteomes" id="UP000887574"/>
    </source>
</evidence>
<dbReference type="Proteomes" id="UP000887574">
    <property type="component" value="Unplaced"/>
</dbReference>
<accession>A0A915DW10</accession>
<organism evidence="2 3">
    <name type="scientific">Ditylenchus dipsaci</name>
    <dbReference type="NCBI Taxonomy" id="166011"/>
    <lineage>
        <taxon>Eukaryota</taxon>
        <taxon>Metazoa</taxon>
        <taxon>Ecdysozoa</taxon>
        <taxon>Nematoda</taxon>
        <taxon>Chromadorea</taxon>
        <taxon>Rhabditida</taxon>
        <taxon>Tylenchina</taxon>
        <taxon>Tylenchomorpha</taxon>
        <taxon>Sphaerularioidea</taxon>
        <taxon>Anguinidae</taxon>
        <taxon>Anguininae</taxon>
        <taxon>Ditylenchus</taxon>
    </lineage>
</organism>
<keyword evidence="2" id="KW-1185">Reference proteome</keyword>
<evidence type="ECO:0000313" key="3">
    <source>
        <dbReference type="WBParaSite" id="jg23359"/>
    </source>
</evidence>
<reference evidence="3" key="1">
    <citation type="submission" date="2022-11" db="UniProtKB">
        <authorList>
            <consortium name="WormBaseParasite"/>
        </authorList>
    </citation>
    <scope>IDENTIFICATION</scope>
</reference>
<evidence type="ECO:0000256" key="1">
    <source>
        <dbReference type="PROSITE-ProRule" id="PRU10141"/>
    </source>
</evidence>
<dbReference type="PROSITE" id="PS00107">
    <property type="entry name" value="PROTEIN_KINASE_ATP"/>
    <property type="match status" value="1"/>
</dbReference>
<dbReference type="GO" id="GO:0005524">
    <property type="term" value="F:ATP binding"/>
    <property type="evidence" value="ECO:0007669"/>
    <property type="project" value="UniProtKB-UniRule"/>
</dbReference>
<dbReference type="AlphaFoldDB" id="A0A915DW10"/>